<gene>
    <name evidence="6" type="ORF">H3H51_03825</name>
</gene>
<accession>A0A7W4LJ53</accession>
<keyword evidence="4 5" id="KW-0472">Membrane</keyword>
<comment type="caution">
    <text evidence="6">The sequence shown here is derived from an EMBL/GenBank/DDBJ whole genome shotgun (WGS) entry which is preliminary data.</text>
</comment>
<dbReference type="EMBL" id="JACJUD010000001">
    <property type="protein sequence ID" value="MBB2494135.1"/>
    <property type="molecule type" value="Genomic_DNA"/>
</dbReference>
<evidence type="ECO:0000256" key="4">
    <source>
        <dbReference type="ARBA" id="ARBA00023136"/>
    </source>
</evidence>
<keyword evidence="7" id="KW-1185">Reference proteome</keyword>
<sequence>MTHPLLLPMAAHVALAALLYVLLTVARAPKIWGIGQRADGSNPWATIEPRISANLSNQFEWPLFFYAACLLLIQGQVDSAVAVLLAWGFIAGRLIHSGVQVFTGNIRLRGLVFTINFLAVLGLWAVLLQAQLAGSAV</sequence>
<evidence type="ECO:0000256" key="5">
    <source>
        <dbReference type="SAM" id="Phobius"/>
    </source>
</evidence>
<keyword evidence="3 5" id="KW-1133">Transmembrane helix</keyword>
<keyword evidence="2 5" id="KW-0812">Transmembrane</keyword>
<evidence type="ECO:0000313" key="7">
    <source>
        <dbReference type="Proteomes" id="UP000542720"/>
    </source>
</evidence>
<dbReference type="Pfam" id="PF01124">
    <property type="entry name" value="MAPEG"/>
    <property type="match status" value="1"/>
</dbReference>
<evidence type="ECO:0000256" key="2">
    <source>
        <dbReference type="ARBA" id="ARBA00022692"/>
    </source>
</evidence>
<feature type="transmembrane region" description="Helical" evidence="5">
    <location>
        <begin position="111"/>
        <end position="132"/>
    </location>
</feature>
<dbReference type="InterPro" id="IPR023352">
    <property type="entry name" value="MAPEG-like_dom_sf"/>
</dbReference>
<name>A0A7W4LJ53_9GAMM</name>
<dbReference type="Gene3D" id="1.20.120.550">
    <property type="entry name" value="Membrane associated eicosanoid/glutathione metabolism-like domain"/>
    <property type="match status" value="1"/>
</dbReference>
<reference evidence="6 7" key="1">
    <citation type="submission" date="2020-08" db="EMBL/GenBank/DDBJ databases">
        <authorList>
            <person name="Kim C.M."/>
        </authorList>
    </citation>
    <scope>NUCLEOTIDE SEQUENCE [LARGE SCALE GENOMIC DNA]</scope>
    <source>
        <strain evidence="6 7">UL070</strain>
    </source>
</reference>
<dbReference type="GO" id="GO:0016020">
    <property type="term" value="C:membrane"/>
    <property type="evidence" value="ECO:0007669"/>
    <property type="project" value="UniProtKB-SubCell"/>
</dbReference>
<evidence type="ECO:0000313" key="6">
    <source>
        <dbReference type="EMBL" id="MBB2494135.1"/>
    </source>
</evidence>
<comment type="subcellular location">
    <subcellularLocation>
        <location evidence="1">Membrane</location>
    </subcellularLocation>
</comment>
<dbReference type="SUPFAM" id="SSF161084">
    <property type="entry name" value="MAPEG domain-like"/>
    <property type="match status" value="1"/>
</dbReference>
<evidence type="ECO:0000256" key="3">
    <source>
        <dbReference type="ARBA" id="ARBA00022989"/>
    </source>
</evidence>
<feature type="transmembrane region" description="Helical" evidence="5">
    <location>
        <begin position="63"/>
        <end position="90"/>
    </location>
</feature>
<organism evidence="6 7">
    <name type="scientific">Aquipseudomonas ullengensis</name>
    <dbReference type="NCBI Taxonomy" id="2759166"/>
    <lineage>
        <taxon>Bacteria</taxon>
        <taxon>Pseudomonadati</taxon>
        <taxon>Pseudomonadota</taxon>
        <taxon>Gammaproteobacteria</taxon>
        <taxon>Pseudomonadales</taxon>
        <taxon>Pseudomonadaceae</taxon>
        <taxon>Aquipseudomonas</taxon>
    </lineage>
</organism>
<protein>
    <submittedName>
        <fullName evidence="6">MAPEG family protein</fullName>
    </submittedName>
</protein>
<proteinExistence type="predicted"/>
<dbReference type="RefSeq" id="WP_183087682.1">
    <property type="nucleotide sequence ID" value="NZ_JACJUD010000001.1"/>
</dbReference>
<dbReference type="Proteomes" id="UP000542720">
    <property type="component" value="Unassembled WGS sequence"/>
</dbReference>
<evidence type="ECO:0000256" key="1">
    <source>
        <dbReference type="ARBA" id="ARBA00004370"/>
    </source>
</evidence>
<dbReference type="AlphaFoldDB" id="A0A7W4LJ53"/>
<dbReference type="InterPro" id="IPR001129">
    <property type="entry name" value="Membr-assoc_MAPEG"/>
</dbReference>